<dbReference type="RefSeq" id="WP_110522897.1">
    <property type="nucleotide sequence ID" value="NZ_QKOE01000001.1"/>
</dbReference>
<keyword evidence="2" id="KW-0732">Signal</keyword>
<dbReference type="EMBL" id="QKOE01000001">
    <property type="protein sequence ID" value="PZA18604.1"/>
    <property type="molecule type" value="Genomic_DNA"/>
</dbReference>
<feature type="signal peptide" evidence="2">
    <location>
        <begin position="1"/>
        <end position="22"/>
    </location>
</feature>
<organism evidence="3 4">
    <name type="scientific">Parazoarcus communis SWub3 = DSM 12120</name>
    <dbReference type="NCBI Taxonomy" id="1121029"/>
    <lineage>
        <taxon>Bacteria</taxon>
        <taxon>Pseudomonadati</taxon>
        <taxon>Pseudomonadota</taxon>
        <taxon>Betaproteobacteria</taxon>
        <taxon>Rhodocyclales</taxon>
        <taxon>Zoogloeaceae</taxon>
        <taxon>Parazoarcus</taxon>
    </lineage>
</organism>
<proteinExistence type="predicted"/>
<reference evidence="3 4" key="1">
    <citation type="submission" date="2018-06" db="EMBL/GenBank/DDBJ databases">
        <title>Azoarcus communis strain SWub3 genome.</title>
        <authorList>
            <person name="Zorraquino Salvo V."/>
            <person name="Toubiana D."/>
            <person name="Blumwald E."/>
        </authorList>
    </citation>
    <scope>NUCLEOTIDE SEQUENCE [LARGE SCALE GENOMIC DNA]</scope>
    <source>
        <strain evidence="3 4">SWub3</strain>
    </source>
</reference>
<evidence type="ECO:0000313" key="3">
    <source>
        <dbReference type="EMBL" id="PZA18604.1"/>
    </source>
</evidence>
<comment type="caution">
    <text evidence="3">The sequence shown here is derived from an EMBL/GenBank/DDBJ whole genome shotgun (WGS) entry which is preliminary data.</text>
</comment>
<gene>
    <name evidence="3" type="ORF">DNK49_03520</name>
</gene>
<feature type="chain" id="PRO_5016460139" evidence="2">
    <location>
        <begin position="23"/>
        <end position="238"/>
    </location>
</feature>
<feature type="transmembrane region" description="Helical" evidence="1">
    <location>
        <begin position="216"/>
        <end position="232"/>
    </location>
</feature>
<dbReference type="OrthoDB" id="8544832at2"/>
<keyword evidence="1" id="KW-1133">Transmembrane helix</keyword>
<name>A0A323V1J5_9RHOO</name>
<evidence type="ECO:0000256" key="2">
    <source>
        <dbReference type="SAM" id="SignalP"/>
    </source>
</evidence>
<protein>
    <submittedName>
        <fullName evidence="3">PEP-CTERM sorting domain-containing protein</fullName>
    </submittedName>
</protein>
<dbReference type="AlphaFoldDB" id="A0A323V1J5"/>
<dbReference type="Proteomes" id="UP000248259">
    <property type="component" value="Unassembled WGS sequence"/>
</dbReference>
<sequence length="238" mass="24749">MITLRKFAVAAALVACSFSASAATTWALTNSAANEPLVTGWRASGNTTMLATTTVGYWGGSGIGIGPEGSPEHSLDNANGYEVAVLSFDDLVRLDTVKAGWWSNDSDIFVMAYTGVGTPTTTSLQNLTSSGWTLVGNYSNIGTTTVQLGTDENLYSSFWLIGAGGFQAGVGVTSGDRSSTGWRTLGTTYGKYDYVKIAAVGGVTKPDTPPGKVSEPGLLGLLGIGLVGLFGLQRRRVR</sequence>
<keyword evidence="1" id="KW-0472">Membrane</keyword>
<accession>A0A323V1J5</accession>
<keyword evidence="4" id="KW-1185">Reference proteome</keyword>
<evidence type="ECO:0000313" key="4">
    <source>
        <dbReference type="Proteomes" id="UP000248259"/>
    </source>
</evidence>
<keyword evidence="1" id="KW-0812">Transmembrane</keyword>
<evidence type="ECO:0000256" key="1">
    <source>
        <dbReference type="SAM" id="Phobius"/>
    </source>
</evidence>